<dbReference type="SMART" id="SM00342">
    <property type="entry name" value="HTH_ARAC"/>
    <property type="match status" value="1"/>
</dbReference>
<dbReference type="GO" id="GO:0003700">
    <property type="term" value="F:DNA-binding transcription factor activity"/>
    <property type="evidence" value="ECO:0007669"/>
    <property type="project" value="InterPro"/>
</dbReference>
<keyword evidence="6" id="KW-1185">Reference proteome</keyword>
<evidence type="ECO:0000313" key="6">
    <source>
        <dbReference type="Proteomes" id="UP000006054"/>
    </source>
</evidence>
<dbReference type="InterPro" id="IPR018062">
    <property type="entry name" value="HTH_AraC-typ_CS"/>
</dbReference>
<dbReference type="PANTHER" id="PTHR43280">
    <property type="entry name" value="ARAC-FAMILY TRANSCRIPTIONAL REGULATOR"/>
    <property type="match status" value="1"/>
</dbReference>
<feature type="domain" description="HTH araC/xylS-type" evidence="4">
    <location>
        <begin position="212"/>
        <end position="310"/>
    </location>
</feature>
<dbReference type="Gene3D" id="1.10.10.60">
    <property type="entry name" value="Homeodomain-like"/>
    <property type="match status" value="2"/>
</dbReference>
<gene>
    <name evidence="5" type="ordered locus">Fleli_1142</name>
</gene>
<dbReference type="eggNOG" id="COG2207">
    <property type="taxonomic scope" value="Bacteria"/>
</dbReference>
<organism evidence="5 6">
    <name type="scientific">Bernardetia litoralis (strain ATCC 23117 / DSM 6794 / NBRC 15988 / NCIMB 1366 / Fx l1 / Sio-4)</name>
    <name type="common">Flexibacter litoralis</name>
    <dbReference type="NCBI Taxonomy" id="880071"/>
    <lineage>
        <taxon>Bacteria</taxon>
        <taxon>Pseudomonadati</taxon>
        <taxon>Bacteroidota</taxon>
        <taxon>Cytophagia</taxon>
        <taxon>Cytophagales</taxon>
        <taxon>Bernardetiaceae</taxon>
        <taxon>Bernardetia</taxon>
    </lineage>
</organism>
<keyword evidence="3" id="KW-0804">Transcription</keyword>
<dbReference type="InterPro" id="IPR018060">
    <property type="entry name" value="HTH_AraC"/>
</dbReference>
<dbReference type="KEGG" id="fli:Fleli_1142"/>
<dbReference type="Proteomes" id="UP000006054">
    <property type="component" value="Chromosome"/>
</dbReference>
<dbReference type="PRINTS" id="PR00032">
    <property type="entry name" value="HTHARAC"/>
</dbReference>
<dbReference type="SUPFAM" id="SSF46689">
    <property type="entry name" value="Homeodomain-like"/>
    <property type="match status" value="2"/>
</dbReference>
<dbReference type="GO" id="GO:0043565">
    <property type="term" value="F:sequence-specific DNA binding"/>
    <property type="evidence" value="ECO:0007669"/>
    <property type="project" value="InterPro"/>
</dbReference>
<dbReference type="EMBL" id="CP003345">
    <property type="protein sequence ID" value="AFM03580.1"/>
    <property type="molecule type" value="Genomic_DNA"/>
</dbReference>
<accession>I4AHZ5</accession>
<dbReference type="Pfam" id="PF12833">
    <property type="entry name" value="HTH_18"/>
    <property type="match status" value="1"/>
</dbReference>
<evidence type="ECO:0000259" key="4">
    <source>
        <dbReference type="PROSITE" id="PS01124"/>
    </source>
</evidence>
<dbReference type="HOGENOM" id="CLU_000445_88_7_10"/>
<evidence type="ECO:0000256" key="3">
    <source>
        <dbReference type="ARBA" id="ARBA00023163"/>
    </source>
</evidence>
<dbReference type="PANTHER" id="PTHR43280:SF28">
    <property type="entry name" value="HTH-TYPE TRANSCRIPTIONAL ACTIVATOR RHAS"/>
    <property type="match status" value="1"/>
</dbReference>
<dbReference type="PROSITE" id="PS01124">
    <property type="entry name" value="HTH_ARAC_FAMILY_2"/>
    <property type="match status" value="1"/>
</dbReference>
<keyword evidence="2 5" id="KW-0238">DNA-binding</keyword>
<dbReference type="InterPro" id="IPR009057">
    <property type="entry name" value="Homeodomain-like_sf"/>
</dbReference>
<keyword evidence="1" id="KW-0805">Transcription regulation</keyword>
<evidence type="ECO:0000256" key="2">
    <source>
        <dbReference type="ARBA" id="ARBA00023125"/>
    </source>
</evidence>
<evidence type="ECO:0000256" key="1">
    <source>
        <dbReference type="ARBA" id="ARBA00023015"/>
    </source>
</evidence>
<name>I4AHZ5_BERLS</name>
<evidence type="ECO:0000313" key="5">
    <source>
        <dbReference type="EMBL" id="AFM03580.1"/>
    </source>
</evidence>
<proteinExistence type="predicted"/>
<sequence>MIYSYFMSIPFLESKTYESDRTTLSLFNYPDKASIINGENTNDFDSFKPKTIQTSKITLVVILEGTINFEFRQHEQKCTIGESLIIPPHKAVRLIATQTNEISKTNNLSWLELQIPIEIVNLTISQHSKIGIENNSIWQFGENPINVTHDTSIKKSIIRLIDLFTEEHYNQDAFIDFALKELILRFVRTPARDKIEIEKDKELEDETNPSIEAVLGYIKEHIDEPISIDTLTDIASMSKAAFFRTFKETLDISPIDYINRERVEVAKNRLVDISKSVTDICYELGYNHMTYFIRVFKKYEGITPKQFQIKEKKKNKEENKESQENN</sequence>
<protein>
    <submittedName>
        <fullName evidence="5">DNA-binding domain-containing protein, AraC-type</fullName>
    </submittedName>
</protein>
<dbReference type="PROSITE" id="PS00041">
    <property type="entry name" value="HTH_ARAC_FAMILY_1"/>
    <property type="match status" value="1"/>
</dbReference>
<dbReference type="AlphaFoldDB" id="I4AHZ5"/>
<dbReference type="InterPro" id="IPR020449">
    <property type="entry name" value="Tscrpt_reg_AraC-type_HTH"/>
</dbReference>
<reference evidence="6" key="1">
    <citation type="submission" date="2012-06" db="EMBL/GenBank/DDBJ databases">
        <title>The complete genome of Flexibacter litoralis DSM 6794.</title>
        <authorList>
            <person name="Lucas S."/>
            <person name="Copeland A."/>
            <person name="Lapidus A."/>
            <person name="Glavina del Rio T."/>
            <person name="Dalin E."/>
            <person name="Tice H."/>
            <person name="Bruce D."/>
            <person name="Goodwin L."/>
            <person name="Pitluck S."/>
            <person name="Peters L."/>
            <person name="Ovchinnikova G."/>
            <person name="Lu M."/>
            <person name="Kyrpides N."/>
            <person name="Mavromatis K."/>
            <person name="Ivanova N."/>
            <person name="Brettin T."/>
            <person name="Detter J.C."/>
            <person name="Han C."/>
            <person name="Larimer F."/>
            <person name="Land M."/>
            <person name="Hauser L."/>
            <person name="Markowitz V."/>
            <person name="Cheng J.-F."/>
            <person name="Hugenholtz P."/>
            <person name="Woyke T."/>
            <person name="Wu D."/>
            <person name="Spring S."/>
            <person name="Lang E."/>
            <person name="Kopitz M."/>
            <person name="Brambilla E."/>
            <person name="Klenk H.-P."/>
            <person name="Eisen J.A."/>
        </authorList>
    </citation>
    <scope>NUCLEOTIDE SEQUENCE [LARGE SCALE GENOMIC DNA]</scope>
    <source>
        <strain evidence="6">ATCC 23117 / DSM 6794 / NBRC 15988 / NCIMB 1366 / Sio-4</strain>
    </source>
</reference>